<dbReference type="InterPro" id="IPR003661">
    <property type="entry name" value="HisK_dim/P_dom"/>
</dbReference>
<dbReference type="GO" id="GO:0005524">
    <property type="term" value="F:ATP binding"/>
    <property type="evidence" value="ECO:0007669"/>
    <property type="project" value="UniProtKB-KW"/>
</dbReference>
<evidence type="ECO:0000256" key="11">
    <source>
        <dbReference type="ARBA" id="ARBA00022989"/>
    </source>
</evidence>
<dbReference type="Gene3D" id="3.30.565.10">
    <property type="entry name" value="Histidine kinase-like ATPase, C-terminal domain"/>
    <property type="match status" value="1"/>
</dbReference>
<keyword evidence="9 17" id="KW-0418">Kinase</keyword>
<evidence type="ECO:0000313" key="18">
    <source>
        <dbReference type="Proteomes" id="UP000823910"/>
    </source>
</evidence>
<dbReference type="Pfam" id="PF00512">
    <property type="entry name" value="HisKA"/>
    <property type="match status" value="1"/>
</dbReference>
<sequence length="490" mass="53488">MSRRLHARIFFPALLVLLIFPILALTVFAVTADGYFRNMAQRNTSALVRQVRRSISEGDAAGENAAENTAGENAVRGNAAGGAIGGRISRILRLARENNGKTSLLMIDTNLSLTYPEASSAPENIRSLYEECRRLLENGDFPAHEDAVLTISDGSYAVSLLESAASRDVPDKYIVCYSSIPDTVSLLASAWKLLAGVAVFCLLISAVLIWLITKSIVRPIETLCRKAEAIGEGDYTPVSGQFATEELEMLKTAINRMAGKLKEGEERTLSFFQNASHDLKTPLVSISGYAQGIQCGVLEEPQKAAGVILRESQRMTELVESILTISKLDSRSFTLQMVPVWLDEFIYEQIEIFQGSLNGRRLSAPNNLPSVCIYADARLLIRVFQNVVSNCLRYAGEDVFVNLRLTEDKAEITVEDDGPGISKQDMPHIFARFYKGKGGNVGLGLSIVRSGMEYMNGSVHVENKAAPLHGAVYRLTFPVAEEGEQAGNGA</sequence>
<protein>
    <recommendedName>
        <fullName evidence="3">histidine kinase</fullName>
        <ecNumber evidence="3">2.7.13.3</ecNumber>
    </recommendedName>
</protein>
<dbReference type="InterPro" id="IPR003660">
    <property type="entry name" value="HAMP_dom"/>
</dbReference>
<keyword evidence="6" id="KW-0808">Transferase</keyword>
<dbReference type="Proteomes" id="UP000823910">
    <property type="component" value="Unassembled WGS sequence"/>
</dbReference>
<evidence type="ECO:0000259" key="15">
    <source>
        <dbReference type="PROSITE" id="PS50109"/>
    </source>
</evidence>
<evidence type="ECO:0000259" key="16">
    <source>
        <dbReference type="PROSITE" id="PS50885"/>
    </source>
</evidence>
<organism evidence="17 18">
    <name type="scientific">Candidatus Enterocloster excrementipullorum</name>
    <dbReference type="NCBI Taxonomy" id="2838559"/>
    <lineage>
        <taxon>Bacteria</taxon>
        <taxon>Bacillati</taxon>
        <taxon>Bacillota</taxon>
        <taxon>Clostridia</taxon>
        <taxon>Lachnospirales</taxon>
        <taxon>Lachnospiraceae</taxon>
        <taxon>Enterocloster</taxon>
    </lineage>
</organism>
<dbReference type="CDD" id="cd00075">
    <property type="entry name" value="HATPase"/>
    <property type="match status" value="1"/>
</dbReference>
<dbReference type="GO" id="GO:0005886">
    <property type="term" value="C:plasma membrane"/>
    <property type="evidence" value="ECO:0007669"/>
    <property type="project" value="UniProtKB-SubCell"/>
</dbReference>
<keyword evidence="8" id="KW-0547">Nucleotide-binding</keyword>
<dbReference type="InterPro" id="IPR036890">
    <property type="entry name" value="HATPase_C_sf"/>
</dbReference>
<dbReference type="Pfam" id="PF00672">
    <property type="entry name" value="HAMP"/>
    <property type="match status" value="1"/>
</dbReference>
<reference evidence="17" key="1">
    <citation type="journal article" date="2021" name="PeerJ">
        <title>Extensive microbial diversity within the chicken gut microbiome revealed by metagenomics and culture.</title>
        <authorList>
            <person name="Gilroy R."/>
            <person name="Ravi A."/>
            <person name="Getino M."/>
            <person name="Pursley I."/>
            <person name="Horton D.L."/>
            <person name="Alikhan N.F."/>
            <person name="Baker D."/>
            <person name="Gharbi K."/>
            <person name="Hall N."/>
            <person name="Watson M."/>
            <person name="Adriaenssens E.M."/>
            <person name="Foster-Nyarko E."/>
            <person name="Jarju S."/>
            <person name="Secka A."/>
            <person name="Antonio M."/>
            <person name="Oren A."/>
            <person name="Chaudhuri R.R."/>
            <person name="La Ragione R."/>
            <person name="Hildebrand F."/>
            <person name="Pallen M.J."/>
        </authorList>
    </citation>
    <scope>NUCLEOTIDE SEQUENCE</scope>
    <source>
        <strain evidence="17">CHK180-15479</strain>
    </source>
</reference>
<accession>A0A9D2MZR5</accession>
<evidence type="ECO:0000256" key="9">
    <source>
        <dbReference type="ARBA" id="ARBA00022777"/>
    </source>
</evidence>
<comment type="caution">
    <text evidence="17">The sequence shown here is derived from an EMBL/GenBank/DDBJ whole genome shotgun (WGS) entry which is preliminary data.</text>
</comment>
<dbReference type="InterPro" id="IPR036097">
    <property type="entry name" value="HisK_dim/P_sf"/>
</dbReference>
<proteinExistence type="predicted"/>
<evidence type="ECO:0000256" key="7">
    <source>
        <dbReference type="ARBA" id="ARBA00022692"/>
    </source>
</evidence>
<dbReference type="InterPro" id="IPR004358">
    <property type="entry name" value="Sig_transdc_His_kin-like_C"/>
</dbReference>
<keyword evidence="7 14" id="KW-0812">Transmembrane</keyword>
<evidence type="ECO:0000256" key="12">
    <source>
        <dbReference type="ARBA" id="ARBA00023012"/>
    </source>
</evidence>
<dbReference type="SUPFAM" id="SSF158472">
    <property type="entry name" value="HAMP domain-like"/>
    <property type="match status" value="1"/>
</dbReference>
<comment type="subcellular location">
    <subcellularLocation>
        <location evidence="2">Cell membrane</location>
        <topology evidence="2">Multi-pass membrane protein</topology>
    </subcellularLocation>
</comment>
<dbReference type="EMBL" id="DWWT01000029">
    <property type="protein sequence ID" value="HJC05925.1"/>
    <property type="molecule type" value="Genomic_DNA"/>
</dbReference>
<dbReference type="SUPFAM" id="SSF55874">
    <property type="entry name" value="ATPase domain of HSP90 chaperone/DNA topoisomerase II/histidine kinase"/>
    <property type="match status" value="1"/>
</dbReference>
<dbReference type="AlphaFoldDB" id="A0A9D2MZR5"/>
<keyword evidence="4" id="KW-1003">Cell membrane</keyword>
<dbReference type="SMART" id="SM00387">
    <property type="entry name" value="HATPase_c"/>
    <property type="match status" value="1"/>
</dbReference>
<evidence type="ECO:0000313" key="17">
    <source>
        <dbReference type="EMBL" id="HJC05925.1"/>
    </source>
</evidence>
<dbReference type="GO" id="GO:0000155">
    <property type="term" value="F:phosphorelay sensor kinase activity"/>
    <property type="evidence" value="ECO:0007669"/>
    <property type="project" value="InterPro"/>
</dbReference>
<keyword evidence="11 14" id="KW-1133">Transmembrane helix</keyword>
<dbReference type="PANTHER" id="PTHR45528">
    <property type="entry name" value="SENSOR HISTIDINE KINASE CPXA"/>
    <property type="match status" value="1"/>
</dbReference>
<dbReference type="Pfam" id="PF02518">
    <property type="entry name" value="HATPase_c"/>
    <property type="match status" value="1"/>
</dbReference>
<dbReference type="EC" id="2.7.13.3" evidence="3"/>
<dbReference type="SMART" id="SM00304">
    <property type="entry name" value="HAMP"/>
    <property type="match status" value="1"/>
</dbReference>
<dbReference type="Gene3D" id="6.10.340.10">
    <property type="match status" value="1"/>
</dbReference>
<evidence type="ECO:0000256" key="6">
    <source>
        <dbReference type="ARBA" id="ARBA00022679"/>
    </source>
</evidence>
<feature type="transmembrane region" description="Helical" evidence="14">
    <location>
        <begin position="190"/>
        <end position="212"/>
    </location>
</feature>
<feature type="domain" description="Histidine kinase" evidence="15">
    <location>
        <begin position="274"/>
        <end position="481"/>
    </location>
</feature>
<keyword evidence="10" id="KW-0067">ATP-binding</keyword>
<keyword evidence="13 14" id="KW-0472">Membrane</keyword>
<dbReference type="SUPFAM" id="SSF47384">
    <property type="entry name" value="Homodimeric domain of signal transducing histidine kinase"/>
    <property type="match status" value="1"/>
</dbReference>
<keyword evidence="12" id="KW-0902">Two-component regulatory system</keyword>
<dbReference type="PROSITE" id="PS50885">
    <property type="entry name" value="HAMP"/>
    <property type="match status" value="1"/>
</dbReference>
<evidence type="ECO:0000256" key="14">
    <source>
        <dbReference type="SAM" id="Phobius"/>
    </source>
</evidence>
<dbReference type="PRINTS" id="PR00344">
    <property type="entry name" value="BCTRLSENSOR"/>
</dbReference>
<evidence type="ECO:0000256" key="8">
    <source>
        <dbReference type="ARBA" id="ARBA00022741"/>
    </source>
</evidence>
<dbReference type="InterPro" id="IPR050398">
    <property type="entry name" value="HssS/ArlS-like"/>
</dbReference>
<reference evidence="17" key="2">
    <citation type="submission" date="2021-04" db="EMBL/GenBank/DDBJ databases">
        <authorList>
            <person name="Gilroy R."/>
        </authorList>
    </citation>
    <scope>NUCLEOTIDE SEQUENCE</scope>
    <source>
        <strain evidence="17">CHK180-15479</strain>
    </source>
</reference>
<dbReference type="InterPro" id="IPR003594">
    <property type="entry name" value="HATPase_dom"/>
</dbReference>
<name>A0A9D2MZR5_9FIRM</name>
<comment type="catalytic activity">
    <reaction evidence="1">
        <text>ATP + protein L-histidine = ADP + protein N-phospho-L-histidine.</text>
        <dbReference type="EC" id="2.7.13.3"/>
    </reaction>
</comment>
<dbReference type="PANTHER" id="PTHR45528:SF1">
    <property type="entry name" value="SENSOR HISTIDINE KINASE CPXA"/>
    <property type="match status" value="1"/>
</dbReference>
<evidence type="ECO:0000256" key="1">
    <source>
        <dbReference type="ARBA" id="ARBA00000085"/>
    </source>
</evidence>
<gene>
    <name evidence="17" type="ORF">H9704_07210</name>
</gene>
<keyword evidence="5" id="KW-0597">Phosphoprotein</keyword>
<dbReference type="CDD" id="cd06225">
    <property type="entry name" value="HAMP"/>
    <property type="match status" value="1"/>
</dbReference>
<feature type="domain" description="HAMP" evidence="16">
    <location>
        <begin position="214"/>
        <end position="266"/>
    </location>
</feature>
<evidence type="ECO:0000256" key="2">
    <source>
        <dbReference type="ARBA" id="ARBA00004651"/>
    </source>
</evidence>
<dbReference type="CDD" id="cd00082">
    <property type="entry name" value="HisKA"/>
    <property type="match status" value="1"/>
</dbReference>
<evidence type="ECO:0000256" key="5">
    <source>
        <dbReference type="ARBA" id="ARBA00022553"/>
    </source>
</evidence>
<dbReference type="SMART" id="SM00388">
    <property type="entry name" value="HisKA"/>
    <property type="match status" value="1"/>
</dbReference>
<evidence type="ECO:0000256" key="4">
    <source>
        <dbReference type="ARBA" id="ARBA00022475"/>
    </source>
</evidence>
<dbReference type="Gene3D" id="1.10.287.130">
    <property type="match status" value="1"/>
</dbReference>
<evidence type="ECO:0000256" key="3">
    <source>
        <dbReference type="ARBA" id="ARBA00012438"/>
    </source>
</evidence>
<dbReference type="InterPro" id="IPR005467">
    <property type="entry name" value="His_kinase_dom"/>
</dbReference>
<evidence type="ECO:0000256" key="13">
    <source>
        <dbReference type="ARBA" id="ARBA00023136"/>
    </source>
</evidence>
<evidence type="ECO:0000256" key="10">
    <source>
        <dbReference type="ARBA" id="ARBA00022840"/>
    </source>
</evidence>
<dbReference type="PROSITE" id="PS50109">
    <property type="entry name" value="HIS_KIN"/>
    <property type="match status" value="1"/>
</dbReference>